<dbReference type="InterPro" id="IPR001841">
    <property type="entry name" value="Znf_RING"/>
</dbReference>
<evidence type="ECO:0000256" key="1">
    <source>
        <dbReference type="ARBA" id="ARBA00022723"/>
    </source>
</evidence>
<dbReference type="PROSITE" id="PS50089">
    <property type="entry name" value="ZF_RING_2"/>
    <property type="match status" value="1"/>
</dbReference>
<dbReference type="UniPathway" id="UPA00143"/>
<dbReference type="GO" id="GO:0008270">
    <property type="term" value="F:zinc ion binding"/>
    <property type="evidence" value="ECO:0007669"/>
    <property type="project" value="UniProtKB-KW"/>
</dbReference>
<evidence type="ECO:0000313" key="6">
    <source>
        <dbReference type="EMBL" id="EFX78861.1"/>
    </source>
</evidence>
<feature type="domain" description="RING-type" evidence="5">
    <location>
        <begin position="17"/>
        <end position="60"/>
    </location>
</feature>
<dbReference type="InterPro" id="IPR013083">
    <property type="entry name" value="Znf_RING/FYVE/PHD"/>
</dbReference>
<name>E9GNY8_DAPPU</name>
<dbReference type="Proteomes" id="UP000000305">
    <property type="component" value="Unassembled WGS sequence"/>
</dbReference>
<evidence type="ECO:0000313" key="7">
    <source>
        <dbReference type="Proteomes" id="UP000000305"/>
    </source>
</evidence>
<organism evidence="6 7">
    <name type="scientific">Daphnia pulex</name>
    <name type="common">Water flea</name>
    <dbReference type="NCBI Taxonomy" id="6669"/>
    <lineage>
        <taxon>Eukaryota</taxon>
        <taxon>Metazoa</taxon>
        <taxon>Ecdysozoa</taxon>
        <taxon>Arthropoda</taxon>
        <taxon>Crustacea</taxon>
        <taxon>Branchiopoda</taxon>
        <taxon>Diplostraca</taxon>
        <taxon>Cladocera</taxon>
        <taxon>Anomopoda</taxon>
        <taxon>Daphniidae</taxon>
        <taxon>Daphnia</taxon>
    </lineage>
</organism>
<evidence type="ECO:0000256" key="3">
    <source>
        <dbReference type="ARBA" id="ARBA00022833"/>
    </source>
</evidence>
<evidence type="ECO:0000256" key="2">
    <source>
        <dbReference type="ARBA" id="ARBA00022771"/>
    </source>
</evidence>
<dbReference type="InterPro" id="IPR027370">
    <property type="entry name" value="Znf-RING_euk"/>
</dbReference>
<dbReference type="AlphaFoldDB" id="E9GNY8"/>
<dbReference type="Gene3D" id="3.30.40.10">
    <property type="entry name" value="Zinc/RING finger domain, C3HC4 (zinc finger)"/>
    <property type="match status" value="1"/>
</dbReference>
<protein>
    <recommendedName>
        <fullName evidence="5">RING-type domain-containing protein</fullName>
    </recommendedName>
</protein>
<evidence type="ECO:0000259" key="5">
    <source>
        <dbReference type="PROSITE" id="PS50089"/>
    </source>
</evidence>
<dbReference type="Pfam" id="PF13445">
    <property type="entry name" value="zf-RING_UBOX"/>
    <property type="match status" value="1"/>
</dbReference>
<dbReference type="EMBL" id="GL732555">
    <property type="protein sequence ID" value="EFX78861.1"/>
    <property type="molecule type" value="Genomic_DNA"/>
</dbReference>
<dbReference type="InParanoid" id="E9GNY8"/>
<dbReference type="InterPro" id="IPR051435">
    <property type="entry name" value="RING_finger_E3_ubiq-ligases"/>
</dbReference>
<keyword evidence="7" id="KW-1185">Reference proteome</keyword>
<dbReference type="PANTHER" id="PTHR22791:SF34">
    <property type="entry name" value="RING-TYPE DOMAIN-CONTAINING PROTEIN"/>
    <property type="match status" value="1"/>
</dbReference>
<keyword evidence="1" id="KW-0479">Metal-binding</keyword>
<evidence type="ECO:0000256" key="4">
    <source>
        <dbReference type="PROSITE-ProRule" id="PRU00175"/>
    </source>
</evidence>
<keyword evidence="3" id="KW-0862">Zinc</keyword>
<sequence length="368" mass="41575">MADPGGAELYQDEFLCCSICFHKYDLQLMRPKVLPCSHTFCFTCLKALHSGNTLKCPVCRREAVEITDVLTLPNNKYVQYIVHLSEKLRDAQAQIKRNNMPVLHTYSIGCVIEVLSDPAPKNLRVLDWGHLVSGCAFFSGMLLLQNPDIVFVKDIDGDLLHLLKKAFPKFKCITSEKLRVVVILNETVSYDSHFTISLPEDEGYRNDFILEVNAHCGPMKFKLLHTELNAGAGQERHGNHLKAIFRRVRHTDNNVNVILGIGGYVSNKKLMDAGGLPKCLQCMWEACGKPQKCKLKFSSDVARLTIESLNEDKFTADLTRLDYVYGSDRFFLSPSALEAFIGPKSFRLLSLHKHSVYIVDLIINHQDT</sequence>
<dbReference type="GO" id="GO:0016567">
    <property type="term" value="P:protein ubiquitination"/>
    <property type="evidence" value="ECO:0000318"/>
    <property type="project" value="GO_Central"/>
</dbReference>
<dbReference type="InterPro" id="IPR036691">
    <property type="entry name" value="Endo/exonu/phosph_ase_sf"/>
</dbReference>
<dbReference type="KEGG" id="dpx:DAPPUDRAFT_320138"/>
<dbReference type="PANTHER" id="PTHR22791">
    <property type="entry name" value="RING-TYPE DOMAIN-CONTAINING PROTEIN"/>
    <property type="match status" value="1"/>
</dbReference>
<dbReference type="PROSITE" id="PS00518">
    <property type="entry name" value="ZF_RING_1"/>
    <property type="match status" value="1"/>
</dbReference>
<dbReference type="SUPFAM" id="SSF57850">
    <property type="entry name" value="RING/U-box"/>
    <property type="match status" value="1"/>
</dbReference>
<accession>E9GNY8</accession>
<dbReference type="OrthoDB" id="6366364at2759"/>
<reference evidence="6 7" key="1">
    <citation type="journal article" date="2011" name="Science">
        <title>The ecoresponsive genome of Daphnia pulex.</title>
        <authorList>
            <person name="Colbourne J.K."/>
            <person name="Pfrender M.E."/>
            <person name="Gilbert D."/>
            <person name="Thomas W.K."/>
            <person name="Tucker A."/>
            <person name="Oakley T.H."/>
            <person name="Tokishita S."/>
            <person name="Aerts A."/>
            <person name="Arnold G.J."/>
            <person name="Basu M.K."/>
            <person name="Bauer D.J."/>
            <person name="Caceres C.E."/>
            <person name="Carmel L."/>
            <person name="Casola C."/>
            <person name="Choi J.H."/>
            <person name="Detter J.C."/>
            <person name="Dong Q."/>
            <person name="Dusheyko S."/>
            <person name="Eads B.D."/>
            <person name="Frohlich T."/>
            <person name="Geiler-Samerotte K.A."/>
            <person name="Gerlach D."/>
            <person name="Hatcher P."/>
            <person name="Jogdeo S."/>
            <person name="Krijgsveld J."/>
            <person name="Kriventseva E.V."/>
            <person name="Kultz D."/>
            <person name="Laforsch C."/>
            <person name="Lindquist E."/>
            <person name="Lopez J."/>
            <person name="Manak J.R."/>
            <person name="Muller J."/>
            <person name="Pangilinan J."/>
            <person name="Patwardhan R.P."/>
            <person name="Pitluck S."/>
            <person name="Pritham E.J."/>
            <person name="Rechtsteiner A."/>
            <person name="Rho M."/>
            <person name="Rogozin I.B."/>
            <person name="Sakarya O."/>
            <person name="Salamov A."/>
            <person name="Schaack S."/>
            <person name="Shapiro H."/>
            <person name="Shiga Y."/>
            <person name="Skalitzky C."/>
            <person name="Smith Z."/>
            <person name="Souvorov A."/>
            <person name="Sung W."/>
            <person name="Tang Z."/>
            <person name="Tsuchiya D."/>
            <person name="Tu H."/>
            <person name="Vos H."/>
            <person name="Wang M."/>
            <person name="Wolf Y.I."/>
            <person name="Yamagata H."/>
            <person name="Yamada T."/>
            <person name="Ye Y."/>
            <person name="Shaw J.R."/>
            <person name="Andrews J."/>
            <person name="Crease T.J."/>
            <person name="Tang H."/>
            <person name="Lucas S.M."/>
            <person name="Robertson H.M."/>
            <person name="Bork P."/>
            <person name="Koonin E.V."/>
            <person name="Zdobnov E.M."/>
            <person name="Grigoriev I.V."/>
            <person name="Lynch M."/>
            <person name="Boore J.L."/>
        </authorList>
    </citation>
    <scope>NUCLEOTIDE SEQUENCE [LARGE SCALE GENOMIC DNA]</scope>
</reference>
<dbReference type="PhylomeDB" id="E9GNY8"/>
<dbReference type="Gene3D" id="3.60.10.10">
    <property type="entry name" value="Endonuclease/exonuclease/phosphatase"/>
    <property type="match status" value="1"/>
</dbReference>
<proteinExistence type="predicted"/>
<dbReference type="SMART" id="SM00184">
    <property type="entry name" value="RING"/>
    <property type="match status" value="1"/>
</dbReference>
<dbReference type="GO" id="GO:0061630">
    <property type="term" value="F:ubiquitin protein ligase activity"/>
    <property type="evidence" value="ECO:0000318"/>
    <property type="project" value="GO_Central"/>
</dbReference>
<dbReference type="STRING" id="6669.E9GNY8"/>
<dbReference type="HOGENOM" id="CLU_064164_0_0_1"/>
<dbReference type="eggNOG" id="KOG2756">
    <property type="taxonomic scope" value="Eukaryota"/>
</dbReference>
<keyword evidence="2 4" id="KW-0863">Zinc-finger</keyword>
<dbReference type="InterPro" id="IPR017907">
    <property type="entry name" value="Znf_RING_CS"/>
</dbReference>
<gene>
    <name evidence="6" type="ORF">DAPPUDRAFT_320138</name>
</gene>